<reference evidence="3" key="1">
    <citation type="submission" date="2024-07" db="EMBL/GenBank/DDBJ databases">
        <title>Complete genome sequences of cellulolytic bacteria, Kitasatospora sp. CMC57 and Streptomyces sp. CMC78, isolated from Japanese agricultural soil.</title>
        <authorList>
            <person name="Hashimoto T."/>
            <person name="Ito M."/>
            <person name="Iwamoto M."/>
            <person name="Fukahori D."/>
            <person name="Shoda T."/>
            <person name="Sakoda M."/>
            <person name="Morohoshi T."/>
            <person name="Mitsuboshi M."/>
            <person name="Nishizawa T."/>
        </authorList>
    </citation>
    <scope>NUCLEOTIDE SEQUENCE</scope>
    <source>
        <strain evidence="3">CMC78</strain>
    </source>
</reference>
<protein>
    <submittedName>
        <fullName evidence="3">Universal stress protein</fullName>
    </submittedName>
</protein>
<comment type="similarity">
    <text evidence="1">Belongs to the universal stress protein A family.</text>
</comment>
<gene>
    <name evidence="3" type="ORF">SCMC78_68710</name>
</gene>
<proteinExistence type="inferred from homology"/>
<feature type="domain" description="UspA" evidence="2">
    <location>
        <begin position="178"/>
        <end position="312"/>
    </location>
</feature>
<dbReference type="PRINTS" id="PR01438">
    <property type="entry name" value="UNVRSLSTRESS"/>
</dbReference>
<feature type="domain" description="UspA" evidence="2">
    <location>
        <begin position="1"/>
        <end position="136"/>
    </location>
</feature>
<dbReference type="SUPFAM" id="SSF52402">
    <property type="entry name" value="Adenine nucleotide alpha hydrolases-like"/>
    <property type="match status" value="2"/>
</dbReference>
<name>A0AB33KNM3_9ACTN</name>
<dbReference type="KEGG" id="stcm:SCMC78_68710"/>
<dbReference type="Gene3D" id="3.40.50.620">
    <property type="entry name" value="HUPs"/>
    <property type="match status" value="2"/>
</dbReference>
<dbReference type="RefSeq" id="WP_408054703.1">
    <property type="nucleotide sequence ID" value="NZ_AP035884.1"/>
</dbReference>
<dbReference type="AlphaFoldDB" id="A0AB33KNM3"/>
<accession>A0AB33KNM3</accession>
<dbReference type="Pfam" id="PF00582">
    <property type="entry name" value="Usp"/>
    <property type="match status" value="2"/>
</dbReference>
<dbReference type="InterPro" id="IPR006015">
    <property type="entry name" value="Universal_stress_UspA"/>
</dbReference>
<dbReference type="PANTHER" id="PTHR46268:SF6">
    <property type="entry name" value="UNIVERSAL STRESS PROTEIN UP12"/>
    <property type="match status" value="1"/>
</dbReference>
<dbReference type="InterPro" id="IPR006016">
    <property type="entry name" value="UspA"/>
</dbReference>
<dbReference type="PANTHER" id="PTHR46268">
    <property type="entry name" value="STRESS RESPONSE PROTEIN NHAX"/>
    <property type="match status" value="1"/>
</dbReference>
<evidence type="ECO:0000313" key="3">
    <source>
        <dbReference type="EMBL" id="BFP57064.1"/>
    </source>
</evidence>
<organism evidence="3">
    <name type="scientific">Streptomyces sp. CMC78</name>
    <dbReference type="NCBI Taxonomy" id="3231512"/>
    <lineage>
        <taxon>Bacteria</taxon>
        <taxon>Bacillati</taxon>
        <taxon>Actinomycetota</taxon>
        <taxon>Actinomycetes</taxon>
        <taxon>Kitasatosporales</taxon>
        <taxon>Streptomycetaceae</taxon>
        <taxon>Streptomyces</taxon>
    </lineage>
</organism>
<dbReference type="InterPro" id="IPR014729">
    <property type="entry name" value="Rossmann-like_a/b/a_fold"/>
</dbReference>
<evidence type="ECO:0000256" key="1">
    <source>
        <dbReference type="ARBA" id="ARBA00008791"/>
    </source>
</evidence>
<evidence type="ECO:0000259" key="2">
    <source>
        <dbReference type="Pfam" id="PF00582"/>
    </source>
</evidence>
<dbReference type="EMBL" id="AP035884">
    <property type="protein sequence ID" value="BFP57064.1"/>
    <property type="molecule type" value="Genomic_DNA"/>
</dbReference>
<sequence>MNRHVTVGLDDSTESHAAAAWAAREAASRGVALRVVHVEEWPITPEIPLTLTEALVERYETLLREAAERARRDHPGLDVTTEMVHGRAGAELTRAADDAEVMALGSRGLGGFVGFLVGSVSLAVVATSSRPVVLVRAERPGAEAGSTESGAAAGAAGAAERASAGAEDAAAVGSPPDVVLGLDIAHPSDPLLDFAFGTAARRKLPLRVVHNWSPPASYGYAAILDPEIGTGLGRRAAEGLTELLRPWRSRFPEVRVVEKVVVGPAARELVHASRGAELLVVGRRGRRPALPHLGHVAHAVIHHSAAPVAVVPLA</sequence>